<evidence type="ECO:0000256" key="3">
    <source>
        <dbReference type="ARBA" id="ARBA00022748"/>
    </source>
</evidence>
<dbReference type="PANTHER" id="PTHR47870:SF1">
    <property type="entry name" value="CYTOCHROME C-TYPE BIOGENESIS PROTEIN CCMH"/>
    <property type="match status" value="1"/>
</dbReference>
<dbReference type="RefSeq" id="WP_183417727.1">
    <property type="nucleotide sequence ID" value="NZ_JACHXA010000011.1"/>
</dbReference>
<evidence type="ECO:0000256" key="1">
    <source>
        <dbReference type="ARBA" id="ARBA00004196"/>
    </source>
</evidence>
<evidence type="ECO:0000256" key="4">
    <source>
        <dbReference type="ARBA" id="ARBA00022803"/>
    </source>
</evidence>
<dbReference type="PANTHER" id="PTHR47870">
    <property type="entry name" value="CYTOCHROME C-TYPE BIOGENESIS PROTEIN CCMH"/>
    <property type="match status" value="1"/>
</dbReference>
<dbReference type="GO" id="GO:0030313">
    <property type="term" value="C:cell envelope"/>
    <property type="evidence" value="ECO:0007669"/>
    <property type="project" value="UniProtKB-SubCell"/>
</dbReference>
<reference evidence="8 9" key="1">
    <citation type="submission" date="2020-08" db="EMBL/GenBank/DDBJ databases">
        <title>Genomic Encyclopedia of Type Strains, Phase III (KMG-III): the genomes of soil and plant-associated and newly described type strains.</title>
        <authorList>
            <person name="Whitman W."/>
        </authorList>
    </citation>
    <scope>NUCLEOTIDE SEQUENCE [LARGE SCALE GENOMIC DNA]</scope>
    <source>
        <strain evidence="8 9">CECT 8803</strain>
    </source>
</reference>
<keyword evidence="4 5" id="KW-0802">TPR repeat</keyword>
<comment type="caution">
    <text evidence="8">The sequence shown here is derived from an EMBL/GenBank/DDBJ whole genome shotgun (WGS) entry which is preliminary data.</text>
</comment>
<proteinExistence type="predicted"/>
<gene>
    <name evidence="8" type="ORF">FHR98_003215</name>
</gene>
<evidence type="ECO:0000259" key="7">
    <source>
        <dbReference type="Pfam" id="PF23914"/>
    </source>
</evidence>
<dbReference type="GO" id="GO:0017004">
    <property type="term" value="P:cytochrome complex assembly"/>
    <property type="evidence" value="ECO:0007669"/>
    <property type="project" value="UniProtKB-KW"/>
</dbReference>
<dbReference type="SMART" id="SM00028">
    <property type="entry name" value="TPR"/>
    <property type="match status" value="4"/>
</dbReference>
<feature type="transmembrane region" description="Helical" evidence="6">
    <location>
        <begin position="91"/>
        <end position="115"/>
    </location>
</feature>
<dbReference type="GO" id="GO:0005886">
    <property type="term" value="C:plasma membrane"/>
    <property type="evidence" value="ECO:0007669"/>
    <property type="project" value="TreeGrafter"/>
</dbReference>
<sequence>MNIWLAIALLSAFVAGLFILTGLRRRAATDSDRATHELEVHRAQLRELERDFERGLIDRQEFTAATTEISRKILKTEEQNKKQAHKRDPNLVPIWGLVALGLAIPMASLALYLLIGNPSVPGRPYAERQKELLAIAEQQKSLQPVIDLETRLTAQVEETPGDAEAWYNLGQTRVQLGRYSDASDALRRALQLDQSQARYHAGMAEALILANEGTIVPGAKRALEKALEIDPNDHRARFFFAILLSREGQGEAALTELMSLLNEAPADAAWRPGVLAAAQELAAELDRELPSALMATPQGQPEDGLAGLDEDQRQMINDMVEGLAARLEAQPDDAEGWQRLGQAYTVLGKPVNSAQAYSRAADLLSDDVGAQSQAAMAWVKATGRGQNLPHSVQTYFERALALDPDSIDALFFLGEVARQRDDGVAARTYWTRLLPLLPPDSEVRAFVTAQLDLLSP</sequence>
<feature type="repeat" description="TPR" evidence="5">
    <location>
        <begin position="163"/>
        <end position="196"/>
    </location>
</feature>
<keyword evidence="6" id="KW-1133">Transmembrane helix</keyword>
<dbReference type="NCBIfam" id="TIGR03142">
    <property type="entry name" value="cytochro_ccmI"/>
    <property type="match status" value="1"/>
</dbReference>
<evidence type="ECO:0000256" key="2">
    <source>
        <dbReference type="ARBA" id="ARBA00022737"/>
    </source>
</evidence>
<evidence type="ECO:0000313" key="8">
    <source>
        <dbReference type="EMBL" id="MBB3066904.1"/>
    </source>
</evidence>
<dbReference type="SUPFAM" id="SSF48452">
    <property type="entry name" value="TPR-like"/>
    <property type="match status" value="2"/>
</dbReference>
<dbReference type="AlphaFoldDB" id="A0A839SZ70"/>
<keyword evidence="2" id="KW-0677">Repeat</keyword>
<feature type="transmembrane region" description="Helical" evidence="6">
    <location>
        <begin position="6"/>
        <end position="23"/>
    </location>
</feature>
<keyword evidence="3" id="KW-0201">Cytochrome c-type biogenesis</keyword>
<evidence type="ECO:0000256" key="6">
    <source>
        <dbReference type="SAM" id="Phobius"/>
    </source>
</evidence>
<keyword evidence="9" id="KW-1185">Reference proteome</keyword>
<keyword evidence="6" id="KW-0472">Membrane</keyword>
<name>A0A839SZ70_9PROT</name>
<dbReference type="PROSITE" id="PS50293">
    <property type="entry name" value="TPR_REGION"/>
    <property type="match status" value="1"/>
</dbReference>
<feature type="domain" description="Cytochrome c-type biogenesis protein H TPR" evidence="7">
    <location>
        <begin position="314"/>
        <end position="442"/>
    </location>
</feature>
<dbReference type="Pfam" id="PF23914">
    <property type="entry name" value="TPR_CcmH_CycH"/>
    <property type="match status" value="2"/>
</dbReference>
<dbReference type="InterPro" id="IPR056413">
    <property type="entry name" value="TPR_CcmH_CycH"/>
</dbReference>
<organism evidence="8 9">
    <name type="scientific">Limibacillus halophilus</name>
    <dbReference type="NCBI Taxonomy" id="1579333"/>
    <lineage>
        <taxon>Bacteria</taxon>
        <taxon>Pseudomonadati</taxon>
        <taxon>Pseudomonadota</taxon>
        <taxon>Alphaproteobacteria</taxon>
        <taxon>Rhodospirillales</taxon>
        <taxon>Rhodovibrionaceae</taxon>
        <taxon>Limibacillus</taxon>
    </lineage>
</organism>
<dbReference type="Gene3D" id="1.25.40.10">
    <property type="entry name" value="Tetratricopeptide repeat domain"/>
    <property type="match status" value="2"/>
</dbReference>
<dbReference type="InterPro" id="IPR019734">
    <property type="entry name" value="TPR_rpt"/>
</dbReference>
<comment type="subcellular location">
    <subcellularLocation>
        <location evidence="1">Cell envelope</location>
    </subcellularLocation>
</comment>
<keyword evidence="6" id="KW-0812">Transmembrane</keyword>
<protein>
    <submittedName>
        <fullName evidence="8">Cytochrome c-type biogenesis protein CcmH</fullName>
    </submittedName>
</protein>
<dbReference type="Proteomes" id="UP000581135">
    <property type="component" value="Unassembled WGS sequence"/>
</dbReference>
<dbReference type="EMBL" id="JACHXA010000011">
    <property type="protein sequence ID" value="MBB3066904.1"/>
    <property type="molecule type" value="Genomic_DNA"/>
</dbReference>
<dbReference type="InterPro" id="IPR011990">
    <property type="entry name" value="TPR-like_helical_dom_sf"/>
</dbReference>
<feature type="domain" description="Cytochrome c-type biogenesis protein H TPR" evidence="7">
    <location>
        <begin position="130"/>
        <end position="267"/>
    </location>
</feature>
<evidence type="ECO:0000256" key="5">
    <source>
        <dbReference type="PROSITE-ProRule" id="PRU00339"/>
    </source>
</evidence>
<dbReference type="InterPro" id="IPR051263">
    <property type="entry name" value="C-type_cytochrome_biogenesis"/>
</dbReference>
<dbReference type="PROSITE" id="PS50005">
    <property type="entry name" value="TPR"/>
    <property type="match status" value="1"/>
</dbReference>
<accession>A0A839SZ70</accession>
<dbReference type="InterPro" id="IPR017560">
    <property type="entry name" value="Cyt_c_biogenesis_CcmI"/>
</dbReference>
<evidence type="ECO:0000313" key="9">
    <source>
        <dbReference type="Proteomes" id="UP000581135"/>
    </source>
</evidence>